<reference evidence="2 3" key="1">
    <citation type="journal article" date="2010" name="Genome Biol.">
        <title>A first genome assembly of the barley fungal pathogen Pyrenophora teres f. teres.</title>
        <authorList>
            <person name="Ellwood S.R."/>
            <person name="Liu Z."/>
            <person name="Syme R.A."/>
            <person name="Lai Z."/>
            <person name="Hane J.K."/>
            <person name="Keiper F."/>
            <person name="Moffat C.S."/>
            <person name="Oliver R.P."/>
            <person name="Friesen T.L."/>
        </authorList>
    </citation>
    <scope>NUCLEOTIDE SEQUENCE [LARGE SCALE GENOMIC DNA]</scope>
    <source>
        <strain evidence="2 3">0-1</strain>
    </source>
</reference>
<proteinExistence type="predicted"/>
<dbReference type="Proteomes" id="UP000001067">
    <property type="component" value="Unassembled WGS sequence"/>
</dbReference>
<feature type="transmembrane region" description="Helical" evidence="1">
    <location>
        <begin position="251"/>
        <end position="270"/>
    </location>
</feature>
<name>E3RJG1_PYRTT</name>
<protein>
    <submittedName>
        <fullName evidence="2">Uncharacterized protein</fullName>
    </submittedName>
</protein>
<keyword evidence="1" id="KW-0812">Transmembrane</keyword>
<accession>E3RJG1</accession>
<keyword evidence="1" id="KW-0472">Membrane</keyword>
<dbReference type="eggNOG" id="ENOG502SJAJ">
    <property type="taxonomic scope" value="Eukaryota"/>
</dbReference>
<evidence type="ECO:0000313" key="3">
    <source>
        <dbReference type="Proteomes" id="UP000001067"/>
    </source>
</evidence>
<dbReference type="OrthoDB" id="408152at2759"/>
<dbReference type="InterPro" id="IPR027417">
    <property type="entry name" value="P-loop_NTPase"/>
</dbReference>
<dbReference type="PANTHER" id="PTHR36978:SF4">
    <property type="entry name" value="P-LOOP CONTAINING NUCLEOSIDE TRIPHOSPHATE HYDROLASE PROTEIN"/>
    <property type="match status" value="1"/>
</dbReference>
<dbReference type="HOGENOM" id="CLU_061199_0_1_1"/>
<sequence>MERAIDRLPAPAHIREKKIIVTARSRTGTLSLFKALTILGYKTYHGAEVMRRGVPHLEIFEEALGAKYMGIGKPYSRPELDKWLADYDAIVEIPSVLLEEFVNAYPQAKILHLDRDVDKWYASVMNTVYYPINAVERWPLRYLRWIDTFTDRFCSFHLMVKRVWWHGHELDDGEKVLKEDYLGLSRRVKALGLPPDRFASFRLEEGFGWDQLCPFLGVPVPDVPYPSANTPERFDEMQAGFVKAALWKAKMLATTAIVIPGIAVGAWYCFKGR</sequence>
<dbReference type="Gene3D" id="3.40.50.300">
    <property type="entry name" value="P-loop containing nucleotide triphosphate hydrolases"/>
    <property type="match status" value="1"/>
</dbReference>
<keyword evidence="1" id="KW-1133">Transmembrane helix</keyword>
<dbReference type="InterPro" id="IPR040632">
    <property type="entry name" value="Sulfotransfer_4"/>
</dbReference>
<evidence type="ECO:0000313" key="2">
    <source>
        <dbReference type="EMBL" id="EFQ94127.1"/>
    </source>
</evidence>
<gene>
    <name evidence="2" type="ORF">PTT_08285</name>
</gene>
<keyword evidence="3" id="KW-1185">Reference proteome</keyword>
<dbReference type="Pfam" id="PF17784">
    <property type="entry name" value="Sulfotransfer_4"/>
    <property type="match status" value="1"/>
</dbReference>
<dbReference type="AlphaFoldDB" id="E3RJG1"/>
<evidence type="ECO:0000256" key="1">
    <source>
        <dbReference type="SAM" id="Phobius"/>
    </source>
</evidence>
<dbReference type="STRING" id="861557.E3RJG1"/>
<dbReference type="KEGG" id="pte:PTT_08285"/>
<dbReference type="PANTHER" id="PTHR36978">
    <property type="entry name" value="P-LOOP CONTAINING NUCLEOTIDE TRIPHOSPHATE HYDROLASE"/>
    <property type="match status" value="1"/>
</dbReference>
<dbReference type="EMBL" id="GL533496">
    <property type="protein sequence ID" value="EFQ94127.1"/>
    <property type="molecule type" value="Genomic_DNA"/>
</dbReference>
<dbReference type="SUPFAM" id="SSF52540">
    <property type="entry name" value="P-loop containing nucleoside triphosphate hydrolases"/>
    <property type="match status" value="1"/>
</dbReference>
<organism evidence="3">
    <name type="scientific">Pyrenophora teres f. teres (strain 0-1)</name>
    <name type="common">Barley net blotch fungus</name>
    <name type="synonym">Drechslera teres f. teres</name>
    <dbReference type="NCBI Taxonomy" id="861557"/>
    <lineage>
        <taxon>Eukaryota</taxon>
        <taxon>Fungi</taxon>
        <taxon>Dikarya</taxon>
        <taxon>Ascomycota</taxon>
        <taxon>Pezizomycotina</taxon>
        <taxon>Dothideomycetes</taxon>
        <taxon>Pleosporomycetidae</taxon>
        <taxon>Pleosporales</taxon>
        <taxon>Pleosporineae</taxon>
        <taxon>Pleosporaceae</taxon>
        <taxon>Pyrenophora</taxon>
    </lineage>
</organism>